<keyword evidence="2" id="KW-1185">Reference proteome</keyword>
<sequence>MLNYTIDLLLYSTLPESRVQNAIKRLVEALSLKGLEKCTKQNTINQLW</sequence>
<proteinExistence type="predicted"/>
<reference evidence="1" key="1">
    <citation type="submission" date="2021-06" db="EMBL/GenBank/DDBJ databases">
        <authorList>
            <person name="Kallberg Y."/>
            <person name="Tangrot J."/>
            <person name="Rosling A."/>
        </authorList>
    </citation>
    <scope>NUCLEOTIDE SEQUENCE</scope>
    <source>
        <strain evidence="1">FL130A</strain>
    </source>
</reference>
<protein>
    <submittedName>
        <fullName evidence="1">14561_t:CDS:1</fullName>
    </submittedName>
</protein>
<gene>
    <name evidence="1" type="ORF">ALEPTO_LOCUS9847</name>
</gene>
<comment type="caution">
    <text evidence="1">The sequence shown here is derived from an EMBL/GenBank/DDBJ whole genome shotgun (WGS) entry which is preliminary data.</text>
</comment>
<evidence type="ECO:0000313" key="1">
    <source>
        <dbReference type="EMBL" id="CAG8645404.1"/>
    </source>
</evidence>
<accession>A0A9N9H3W5</accession>
<dbReference type="EMBL" id="CAJVPS010008744">
    <property type="protein sequence ID" value="CAG8645404.1"/>
    <property type="molecule type" value="Genomic_DNA"/>
</dbReference>
<dbReference type="AlphaFoldDB" id="A0A9N9H3W5"/>
<organism evidence="1 2">
    <name type="scientific">Ambispora leptoticha</name>
    <dbReference type="NCBI Taxonomy" id="144679"/>
    <lineage>
        <taxon>Eukaryota</taxon>
        <taxon>Fungi</taxon>
        <taxon>Fungi incertae sedis</taxon>
        <taxon>Mucoromycota</taxon>
        <taxon>Glomeromycotina</taxon>
        <taxon>Glomeromycetes</taxon>
        <taxon>Archaeosporales</taxon>
        <taxon>Ambisporaceae</taxon>
        <taxon>Ambispora</taxon>
    </lineage>
</organism>
<evidence type="ECO:0000313" key="2">
    <source>
        <dbReference type="Proteomes" id="UP000789508"/>
    </source>
</evidence>
<feature type="non-terminal residue" evidence="1">
    <location>
        <position position="48"/>
    </location>
</feature>
<name>A0A9N9H3W5_9GLOM</name>
<dbReference type="Proteomes" id="UP000789508">
    <property type="component" value="Unassembled WGS sequence"/>
</dbReference>